<protein>
    <recommendedName>
        <fullName evidence="3">Abortive infection protein AbiEii</fullName>
    </recommendedName>
</protein>
<dbReference type="EMBL" id="MEYH01000035">
    <property type="protein sequence ID" value="OGD16392.1"/>
    <property type="molecule type" value="Genomic_DNA"/>
</dbReference>
<reference evidence="1 2" key="1">
    <citation type="journal article" date="2016" name="Nat. Commun.">
        <title>Thousands of microbial genomes shed light on interconnected biogeochemical processes in an aquifer system.</title>
        <authorList>
            <person name="Anantharaman K."/>
            <person name="Brown C.T."/>
            <person name="Hug L.A."/>
            <person name="Sharon I."/>
            <person name="Castelle C.J."/>
            <person name="Probst A.J."/>
            <person name="Thomas B.C."/>
            <person name="Singh A."/>
            <person name="Wilkins M.J."/>
            <person name="Karaoz U."/>
            <person name="Brodie E.L."/>
            <person name="Williams K.H."/>
            <person name="Hubbard S.S."/>
            <person name="Banfield J.F."/>
        </authorList>
    </citation>
    <scope>NUCLEOTIDE SEQUENCE [LARGE SCALE GENOMIC DNA]</scope>
</reference>
<evidence type="ECO:0000313" key="2">
    <source>
        <dbReference type="Proteomes" id="UP000177701"/>
    </source>
</evidence>
<evidence type="ECO:0008006" key="3">
    <source>
        <dbReference type="Google" id="ProtNLM"/>
    </source>
</evidence>
<dbReference type="STRING" id="1797291.A2V47_02790"/>
<organism evidence="1 2">
    <name type="scientific">Candidatus Sediminicultor quintus</name>
    <dbReference type="NCBI Taxonomy" id="1797291"/>
    <lineage>
        <taxon>Bacteria</taxon>
        <taxon>Pseudomonadati</taxon>
        <taxon>Atribacterota</taxon>
        <taxon>Candidatus Phoenicimicrobiia</taxon>
        <taxon>Candidatus Pheonicimicrobiales</taxon>
        <taxon>Candidatus Phoenicimicrobiaceae</taxon>
        <taxon>Candidatus Sediminicultor</taxon>
    </lineage>
</organism>
<name>A0A1F5AD06_9BACT</name>
<sequence>MEREVKNKVASIRAKLMNMARAEKIDFDFLLLRYFQERFLYRLAISEFSDRFILKGGLLLICLKMPWIKFGML</sequence>
<dbReference type="Proteomes" id="UP000177701">
    <property type="component" value="Unassembled WGS sequence"/>
</dbReference>
<comment type="caution">
    <text evidence="1">The sequence shown here is derived from an EMBL/GenBank/DDBJ whole genome shotgun (WGS) entry which is preliminary data.</text>
</comment>
<dbReference type="AlphaFoldDB" id="A0A1F5AD06"/>
<accession>A0A1F5AD06</accession>
<gene>
    <name evidence="1" type="ORF">A2V47_02790</name>
</gene>
<proteinExistence type="predicted"/>
<evidence type="ECO:0000313" key="1">
    <source>
        <dbReference type="EMBL" id="OGD16392.1"/>
    </source>
</evidence>